<dbReference type="AlphaFoldDB" id="A0A8J3DK14"/>
<dbReference type="RefSeq" id="WP_189516565.1">
    <property type="nucleotide sequence ID" value="NZ_BMXG01000022.1"/>
</dbReference>
<evidence type="ECO:0000313" key="3">
    <source>
        <dbReference type="Proteomes" id="UP000642829"/>
    </source>
</evidence>
<dbReference type="InterPro" id="IPR011990">
    <property type="entry name" value="TPR-like_helical_dom_sf"/>
</dbReference>
<proteinExistence type="predicted"/>
<evidence type="ECO:0000313" key="2">
    <source>
        <dbReference type="EMBL" id="GHC09976.1"/>
    </source>
</evidence>
<comment type="caution">
    <text evidence="2">The sequence shown here is derived from an EMBL/GenBank/DDBJ whole genome shotgun (WGS) entry which is preliminary data.</text>
</comment>
<evidence type="ECO:0008006" key="4">
    <source>
        <dbReference type="Google" id="ProtNLM"/>
    </source>
</evidence>
<dbReference type="Pfam" id="PF14559">
    <property type="entry name" value="TPR_19"/>
    <property type="match status" value="1"/>
</dbReference>
<protein>
    <recommendedName>
        <fullName evidence="4">Tetratricopeptide repeat protein</fullName>
    </recommendedName>
</protein>
<accession>A0A8J3DK14</accession>
<reference evidence="2" key="1">
    <citation type="journal article" date="2014" name="Int. J. Syst. Evol. Microbiol.">
        <title>Complete genome sequence of Corynebacterium casei LMG S-19264T (=DSM 44701T), isolated from a smear-ripened cheese.</title>
        <authorList>
            <consortium name="US DOE Joint Genome Institute (JGI-PGF)"/>
            <person name="Walter F."/>
            <person name="Albersmeier A."/>
            <person name="Kalinowski J."/>
            <person name="Ruckert C."/>
        </authorList>
    </citation>
    <scope>NUCLEOTIDE SEQUENCE</scope>
    <source>
        <strain evidence="2">KCTC 12870</strain>
    </source>
</reference>
<keyword evidence="1" id="KW-0812">Transmembrane</keyword>
<keyword evidence="3" id="KW-1185">Reference proteome</keyword>
<evidence type="ECO:0000256" key="1">
    <source>
        <dbReference type="SAM" id="Phobius"/>
    </source>
</evidence>
<keyword evidence="1" id="KW-0472">Membrane</keyword>
<dbReference type="Gene3D" id="1.25.40.10">
    <property type="entry name" value="Tetratricopeptide repeat domain"/>
    <property type="match status" value="1"/>
</dbReference>
<sequence length="485" mass="56134">MRLRFKRKLDGTTILFGLFRMYRSRGDLTIQINAKRLLVLGLILAGFTYAGLVTAVYIRRSSRPYNQITFADVALPWRWPSLSEKAGTTNLKHGKALFEEKDYAGALHMLRSGLTRKPGDHEARLMLAKLYQAAGKSEPATNVLGIGLNYGYPENREYIDVLLVLLGMREDYASIGEIAKKLRRFPEVKEDQRRWLALSDLELSALKHQRNFEELLDYSREMHAIDPDDKRFEDLEMIALIKLGFIDEAQSIMNTMPLGRQHSPHFRYLQAMIALQTDDLARMDEILATLMEWPTDPFTLQAQIILEINYADLFERRDVLLNQYLKKHSNNPNALELAIRLFGQYLELKQIDEILLQLASFDADKARNMQLYAIQARLHVGQPAKAKQLYQEWMQQEEVADQVEKMAWFEKLLTVLVEKRQDDRVALWDMTRESRLPSTAYVTCVRSLLQTGDYETAERIAENGLLFYPHNKLLADFRREAIAGN</sequence>
<organism evidence="2 3">
    <name type="scientific">Cerasicoccus arenae</name>
    <dbReference type="NCBI Taxonomy" id="424488"/>
    <lineage>
        <taxon>Bacteria</taxon>
        <taxon>Pseudomonadati</taxon>
        <taxon>Verrucomicrobiota</taxon>
        <taxon>Opitutia</taxon>
        <taxon>Puniceicoccales</taxon>
        <taxon>Cerasicoccaceae</taxon>
        <taxon>Cerasicoccus</taxon>
    </lineage>
</organism>
<keyword evidence="1" id="KW-1133">Transmembrane helix</keyword>
<feature type="transmembrane region" description="Helical" evidence="1">
    <location>
        <begin position="37"/>
        <end position="58"/>
    </location>
</feature>
<name>A0A8J3DK14_9BACT</name>
<reference evidence="2" key="2">
    <citation type="submission" date="2020-09" db="EMBL/GenBank/DDBJ databases">
        <authorList>
            <person name="Sun Q."/>
            <person name="Kim S."/>
        </authorList>
    </citation>
    <scope>NUCLEOTIDE SEQUENCE</scope>
    <source>
        <strain evidence="2">KCTC 12870</strain>
    </source>
</reference>
<gene>
    <name evidence="2" type="ORF">GCM10007047_29200</name>
</gene>
<dbReference type="Proteomes" id="UP000642829">
    <property type="component" value="Unassembled WGS sequence"/>
</dbReference>
<dbReference type="SUPFAM" id="SSF48452">
    <property type="entry name" value="TPR-like"/>
    <property type="match status" value="1"/>
</dbReference>
<dbReference type="EMBL" id="BMXG01000022">
    <property type="protein sequence ID" value="GHC09976.1"/>
    <property type="molecule type" value="Genomic_DNA"/>
</dbReference>